<dbReference type="EMBL" id="JBBPCC010000011">
    <property type="protein sequence ID" value="MEK8129686.1"/>
    <property type="molecule type" value="Genomic_DNA"/>
</dbReference>
<name>A0ABU9DLF9_9BACL</name>
<dbReference type="InterPro" id="IPR015422">
    <property type="entry name" value="PyrdxlP-dep_Trfase_small"/>
</dbReference>
<evidence type="ECO:0000259" key="3">
    <source>
        <dbReference type="Pfam" id="PF00266"/>
    </source>
</evidence>
<evidence type="ECO:0000256" key="2">
    <source>
        <dbReference type="ARBA" id="ARBA00022898"/>
    </source>
</evidence>
<gene>
    <name evidence="4" type="ORF">WMW72_17410</name>
</gene>
<evidence type="ECO:0000256" key="1">
    <source>
        <dbReference type="ARBA" id="ARBA00001933"/>
    </source>
</evidence>
<dbReference type="Pfam" id="PF00266">
    <property type="entry name" value="Aminotran_5"/>
    <property type="match status" value="1"/>
</dbReference>
<evidence type="ECO:0000313" key="4">
    <source>
        <dbReference type="EMBL" id="MEK8129686.1"/>
    </source>
</evidence>
<dbReference type="InterPro" id="IPR015424">
    <property type="entry name" value="PyrdxlP-dep_Trfase"/>
</dbReference>
<proteinExistence type="predicted"/>
<keyword evidence="5" id="KW-1185">Reference proteome</keyword>
<dbReference type="InterPro" id="IPR015421">
    <property type="entry name" value="PyrdxlP-dep_Trfase_major"/>
</dbReference>
<dbReference type="PANTHER" id="PTHR11601">
    <property type="entry name" value="CYSTEINE DESULFURYLASE FAMILY MEMBER"/>
    <property type="match status" value="1"/>
</dbReference>
<dbReference type="Proteomes" id="UP001469365">
    <property type="component" value="Unassembled WGS sequence"/>
</dbReference>
<protein>
    <submittedName>
        <fullName evidence="4">Cysteine desulfurase family protein</fullName>
    </submittedName>
</protein>
<accession>A0ABU9DLF9</accession>
<dbReference type="PIRSF" id="PIRSF005572">
    <property type="entry name" value="NifS"/>
    <property type="match status" value="1"/>
</dbReference>
<dbReference type="Gene3D" id="3.90.1150.10">
    <property type="entry name" value="Aspartate Aminotransferase, domain 1"/>
    <property type="match status" value="1"/>
</dbReference>
<dbReference type="Gene3D" id="1.10.260.50">
    <property type="match status" value="1"/>
</dbReference>
<feature type="domain" description="Aminotransferase class V" evidence="3">
    <location>
        <begin position="10"/>
        <end position="368"/>
    </location>
</feature>
<comment type="cofactor">
    <cofactor evidence="1">
        <name>pyridoxal 5'-phosphate</name>
        <dbReference type="ChEBI" id="CHEBI:597326"/>
    </cofactor>
</comment>
<organism evidence="4 5">
    <name type="scientific">Paenibacillus filicis</name>
    <dbReference type="NCBI Taxonomy" id="669464"/>
    <lineage>
        <taxon>Bacteria</taxon>
        <taxon>Bacillati</taxon>
        <taxon>Bacillota</taxon>
        <taxon>Bacilli</taxon>
        <taxon>Bacillales</taxon>
        <taxon>Paenibacillaceae</taxon>
        <taxon>Paenibacillus</taxon>
    </lineage>
</organism>
<dbReference type="InterPro" id="IPR016454">
    <property type="entry name" value="Cysteine_dSase"/>
</dbReference>
<dbReference type="Gene3D" id="3.40.640.10">
    <property type="entry name" value="Type I PLP-dependent aspartate aminotransferase-like (Major domain)"/>
    <property type="match status" value="1"/>
</dbReference>
<evidence type="ECO:0000313" key="5">
    <source>
        <dbReference type="Proteomes" id="UP001469365"/>
    </source>
</evidence>
<comment type="caution">
    <text evidence="4">The sequence shown here is derived from an EMBL/GenBank/DDBJ whole genome shotgun (WGS) entry which is preliminary data.</text>
</comment>
<keyword evidence="2" id="KW-0663">Pyridoxal phosphate</keyword>
<dbReference type="PANTHER" id="PTHR11601:SF50">
    <property type="entry name" value="CYSTEINE DESULFURASE ISCS 2-RELATED"/>
    <property type="match status" value="1"/>
</dbReference>
<reference evidence="4 5" key="1">
    <citation type="submission" date="2024-04" db="EMBL/GenBank/DDBJ databases">
        <title>draft genome sequnece of Paenibacillus filicis.</title>
        <authorList>
            <person name="Kim D.-U."/>
        </authorList>
    </citation>
    <scope>NUCLEOTIDE SEQUENCE [LARGE SCALE GENOMIC DNA]</scope>
    <source>
        <strain evidence="4 5">KACC14197</strain>
    </source>
</reference>
<dbReference type="InterPro" id="IPR000192">
    <property type="entry name" value="Aminotrans_V_dom"/>
</dbReference>
<sequence length="406" mass="43886">MEARFNKLLYMDYAATTPMHPDVIDTMTQVMRDHYGNPSSLHRLGVESEMLLRRSRETIAEALRCRPEEIRFTSGGTESNNAAIRGAVYKHRHRGQHIITSAIEHSSVHETFCQLEKEGFHVTYVPVSRTGHIDLDALSAALSDDTILVSLMMVNNEMGSVQPVQAVGELLRGRPKTLFHIDAVQAVGKLPVIPSELGADLLTGAAHKLGGPKGVGLLYVRSGLELEPLLFGGGQEFGWRSGTENVPAIVGMAKAIRLAVGQQAAFAERTAALRTGLVEAISQFPQLRLSGSGTVTGEATGGEQIAPHIVHFVYPGMKSEVLVHAFEQQGICVSARSACSSSVEKPSRVLLAMGYSAEEALGGIRVSYSADQDPLDTAEKFRMALTEVIARLSPQAAPSGRRGRRR</sequence>
<dbReference type="SUPFAM" id="SSF53383">
    <property type="entry name" value="PLP-dependent transferases"/>
    <property type="match status" value="1"/>
</dbReference>